<evidence type="ECO:0000259" key="1">
    <source>
        <dbReference type="SMART" id="SM00418"/>
    </source>
</evidence>
<evidence type="ECO:0000313" key="3">
    <source>
        <dbReference type="Proteomes" id="UP001212498"/>
    </source>
</evidence>
<name>A0ABT4SXR6_9ACTN</name>
<dbReference type="Proteomes" id="UP001212498">
    <property type="component" value="Unassembled WGS sequence"/>
</dbReference>
<protein>
    <submittedName>
        <fullName evidence="2">Helix-turn-helix domain-containing protein</fullName>
    </submittedName>
</protein>
<proteinExistence type="predicted"/>
<dbReference type="InterPro" id="IPR001845">
    <property type="entry name" value="HTH_ArsR_DNA-bd_dom"/>
</dbReference>
<dbReference type="SMART" id="SM00418">
    <property type="entry name" value="HTH_ARSR"/>
    <property type="match status" value="1"/>
</dbReference>
<dbReference type="EMBL" id="JAPNUD010000031">
    <property type="protein sequence ID" value="MDA0641890.1"/>
    <property type="molecule type" value="Genomic_DNA"/>
</dbReference>
<dbReference type="InterPro" id="IPR036388">
    <property type="entry name" value="WH-like_DNA-bd_sf"/>
</dbReference>
<dbReference type="InterPro" id="IPR011991">
    <property type="entry name" value="ArsR-like_HTH"/>
</dbReference>
<gene>
    <name evidence="2" type="ORF">OUY24_14770</name>
</gene>
<accession>A0ABT4SXR6</accession>
<sequence length="189" mass="21475">MEEQYTISDPRVLKAVAHPLRVRLLGLLRGDGPATASELGRKVGESSGSTSYHLRELFKYGFIEEDADQRDGRERRWRARHRYTSWDAVELSASAEGREALRIIHLRQAEMVGRVMEEYDQAGWSEEWADVSGMSDHLLTLPPAALREFKDRAEELLRDLVARHAGDPGARKVHVWLGAVPRTSQEEES</sequence>
<dbReference type="CDD" id="cd00090">
    <property type="entry name" value="HTH_ARSR"/>
    <property type="match status" value="1"/>
</dbReference>
<dbReference type="Pfam" id="PF12840">
    <property type="entry name" value="HTH_20"/>
    <property type="match status" value="1"/>
</dbReference>
<comment type="caution">
    <text evidence="2">The sequence shown here is derived from an EMBL/GenBank/DDBJ whole genome shotgun (WGS) entry which is preliminary data.</text>
</comment>
<dbReference type="InterPro" id="IPR036390">
    <property type="entry name" value="WH_DNA-bd_sf"/>
</dbReference>
<feature type="domain" description="HTH arsR-type" evidence="1">
    <location>
        <begin position="11"/>
        <end position="92"/>
    </location>
</feature>
<reference evidence="2 3" key="1">
    <citation type="submission" date="2022-11" db="EMBL/GenBank/DDBJ databases">
        <title>Nonomuraea corallina sp. nov., a new species of the genus Nonomuraea isolated from sea side sediment in Thai sea.</title>
        <authorList>
            <person name="Ngamcharungchit C."/>
            <person name="Matsumoto A."/>
            <person name="Suriyachadkun C."/>
            <person name="Panbangred W."/>
            <person name="Inahashi Y."/>
            <person name="Intra B."/>
        </authorList>
    </citation>
    <scope>NUCLEOTIDE SEQUENCE [LARGE SCALE GENOMIC DNA]</scope>
    <source>
        <strain evidence="2 3">DSM 43553</strain>
    </source>
</reference>
<keyword evidence="3" id="KW-1185">Reference proteome</keyword>
<dbReference type="Gene3D" id="1.10.10.10">
    <property type="entry name" value="Winged helix-like DNA-binding domain superfamily/Winged helix DNA-binding domain"/>
    <property type="match status" value="1"/>
</dbReference>
<dbReference type="SUPFAM" id="SSF46785">
    <property type="entry name" value="Winged helix' DNA-binding domain"/>
    <property type="match status" value="1"/>
</dbReference>
<dbReference type="RefSeq" id="WP_271276597.1">
    <property type="nucleotide sequence ID" value="NZ_BAABFD010000033.1"/>
</dbReference>
<evidence type="ECO:0000313" key="2">
    <source>
        <dbReference type="EMBL" id="MDA0641890.1"/>
    </source>
</evidence>
<organism evidence="2 3">
    <name type="scientific">Nonomuraea ferruginea</name>
    <dbReference type="NCBI Taxonomy" id="46174"/>
    <lineage>
        <taxon>Bacteria</taxon>
        <taxon>Bacillati</taxon>
        <taxon>Actinomycetota</taxon>
        <taxon>Actinomycetes</taxon>
        <taxon>Streptosporangiales</taxon>
        <taxon>Streptosporangiaceae</taxon>
        <taxon>Nonomuraea</taxon>
    </lineage>
</organism>